<dbReference type="GeneID" id="19943317"/>
<keyword evidence="3" id="KW-1185">Reference proteome</keyword>
<evidence type="ECO:0000259" key="1">
    <source>
        <dbReference type="Pfam" id="PF12697"/>
    </source>
</evidence>
<dbReference type="OMA" id="PIAFAHI"/>
<proteinExistence type="predicted"/>
<dbReference type="VEuPathDB" id="FungiDB:SDRG_02590"/>
<gene>
    <name evidence="2" type="ORF">SDRG_02590</name>
</gene>
<dbReference type="SUPFAM" id="SSF53474">
    <property type="entry name" value="alpha/beta-Hydrolases"/>
    <property type="match status" value="1"/>
</dbReference>
<dbReference type="Pfam" id="PF12697">
    <property type="entry name" value="Abhydrolase_6"/>
    <property type="match status" value="1"/>
</dbReference>
<sequence length="303" mass="31823">MASVLASDAYNKVTRLANGRQVSYADVGDGFPVVCLVGMHGHRHYAYLFHALAAKHGVRFLCIDRPGYGLSDASDDATPVPIAFAHILHELLGQLGIESFGLMGQSAGALFALGIAATDALKGRIAGAVVLLAPWVGVEKSPFLLKLASCCPNVLLSAGVGCLSASMDVSMSYLAANASVPVLCAQDNDSDDNDETALMSPRHVCLGDLRATISKEPQNAIGDVLLCLGRDPRGVGYDANTISSHVHVVHGEKDSMVPVAAVLDFVAAMPNATLELVPDANHSNLGFNEPAMDRVFAQYSRTP</sequence>
<dbReference type="PANTHER" id="PTHR43433:SF10">
    <property type="entry name" value="AB HYDROLASE-1 DOMAIN-CONTAINING PROTEIN"/>
    <property type="match status" value="1"/>
</dbReference>
<dbReference type="PANTHER" id="PTHR43433">
    <property type="entry name" value="HYDROLASE, ALPHA/BETA FOLD FAMILY PROTEIN"/>
    <property type="match status" value="1"/>
</dbReference>
<dbReference type="Gene3D" id="3.40.50.1820">
    <property type="entry name" value="alpha/beta hydrolase"/>
    <property type="match status" value="1"/>
</dbReference>
<dbReference type="OrthoDB" id="435520at2759"/>
<dbReference type="AlphaFoldDB" id="T0QPA8"/>
<dbReference type="InterPro" id="IPR029058">
    <property type="entry name" value="AB_hydrolase_fold"/>
</dbReference>
<evidence type="ECO:0000313" key="2">
    <source>
        <dbReference type="EMBL" id="EQC39934.1"/>
    </source>
</evidence>
<dbReference type="RefSeq" id="XP_008606408.1">
    <property type="nucleotide sequence ID" value="XM_008608186.1"/>
</dbReference>
<dbReference type="STRING" id="1156394.T0QPA8"/>
<dbReference type="EMBL" id="JH767137">
    <property type="protein sequence ID" value="EQC39934.1"/>
    <property type="molecule type" value="Genomic_DNA"/>
</dbReference>
<accession>T0QPA8</accession>
<evidence type="ECO:0000313" key="3">
    <source>
        <dbReference type="Proteomes" id="UP000030762"/>
    </source>
</evidence>
<organism evidence="2 3">
    <name type="scientific">Saprolegnia diclina (strain VS20)</name>
    <dbReference type="NCBI Taxonomy" id="1156394"/>
    <lineage>
        <taxon>Eukaryota</taxon>
        <taxon>Sar</taxon>
        <taxon>Stramenopiles</taxon>
        <taxon>Oomycota</taxon>
        <taxon>Saprolegniomycetes</taxon>
        <taxon>Saprolegniales</taxon>
        <taxon>Saprolegniaceae</taxon>
        <taxon>Saprolegnia</taxon>
    </lineage>
</organism>
<reference evidence="2 3" key="1">
    <citation type="submission" date="2012-04" db="EMBL/GenBank/DDBJ databases">
        <title>The Genome Sequence of Saprolegnia declina VS20.</title>
        <authorList>
            <consortium name="The Broad Institute Genome Sequencing Platform"/>
            <person name="Russ C."/>
            <person name="Nusbaum C."/>
            <person name="Tyler B."/>
            <person name="van West P."/>
            <person name="Dieguez-Uribeondo J."/>
            <person name="de Bruijn I."/>
            <person name="Tripathy S."/>
            <person name="Jiang R."/>
            <person name="Young S.K."/>
            <person name="Zeng Q."/>
            <person name="Gargeya S."/>
            <person name="Fitzgerald M."/>
            <person name="Haas B."/>
            <person name="Abouelleil A."/>
            <person name="Alvarado L."/>
            <person name="Arachchi H.M."/>
            <person name="Berlin A."/>
            <person name="Chapman S.B."/>
            <person name="Goldberg J."/>
            <person name="Griggs A."/>
            <person name="Gujja S."/>
            <person name="Hansen M."/>
            <person name="Howarth C."/>
            <person name="Imamovic A."/>
            <person name="Larimer J."/>
            <person name="McCowen C."/>
            <person name="Montmayeur A."/>
            <person name="Murphy C."/>
            <person name="Neiman D."/>
            <person name="Pearson M."/>
            <person name="Priest M."/>
            <person name="Roberts A."/>
            <person name="Saif S."/>
            <person name="Shea T."/>
            <person name="Sisk P."/>
            <person name="Sykes S."/>
            <person name="Wortman J."/>
            <person name="Nusbaum C."/>
            <person name="Birren B."/>
        </authorList>
    </citation>
    <scope>NUCLEOTIDE SEQUENCE [LARGE SCALE GENOMIC DNA]</scope>
    <source>
        <strain evidence="2 3">VS20</strain>
    </source>
</reference>
<dbReference type="InterPro" id="IPR000073">
    <property type="entry name" value="AB_hydrolase_1"/>
</dbReference>
<name>T0QPA8_SAPDV</name>
<dbReference type="InParanoid" id="T0QPA8"/>
<dbReference type="Proteomes" id="UP000030762">
    <property type="component" value="Unassembled WGS sequence"/>
</dbReference>
<protein>
    <recommendedName>
        <fullName evidence="1">AB hydrolase-1 domain-containing protein</fullName>
    </recommendedName>
</protein>
<dbReference type="InterPro" id="IPR050471">
    <property type="entry name" value="AB_hydrolase"/>
</dbReference>
<feature type="domain" description="AB hydrolase-1" evidence="1">
    <location>
        <begin position="39"/>
        <end position="288"/>
    </location>
</feature>